<dbReference type="InterPro" id="IPR052055">
    <property type="entry name" value="Hepadnavirus_pol/RT"/>
</dbReference>
<dbReference type="PANTHER" id="PTHR33050">
    <property type="entry name" value="REVERSE TRANSCRIPTASE DOMAIN-CONTAINING PROTEIN"/>
    <property type="match status" value="1"/>
</dbReference>
<organism evidence="2 3">
    <name type="scientific">Mycena rosella</name>
    <name type="common">Pink bonnet</name>
    <name type="synonym">Agaricus rosellus</name>
    <dbReference type="NCBI Taxonomy" id="1033263"/>
    <lineage>
        <taxon>Eukaryota</taxon>
        <taxon>Fungi</taxon>
        <taxon>Dikarya</taxon>
        <taxon>Basidiomycota</taxon>
        <taxon>Agaricomycotina</taxon>
        <taxon>Agaricomycetes</taxon>
        <taxon>Agaricomycetidae</taxon>
        <taxon>Agaricales</taxon>
        <taxon>Marasmiineae</taxon>
        <taxon>Mycenaceae</taxon>
        <taxon>Mycena</taxon>
    </lineage>
</organism>
<dbReference type="EMBL" id="JARKIE010000021">
    <property type="protein sequence ID" value="KAJ7699981.1"/>
    <property type="molecule type" value="Genomic_DNA"/>
</dbReference>
<evidence type="ECO:0000313" key="3">
    <source>
        <dbReference type="Proteomes" id="UP001221757"/>
    </source>
</evidence>
<dbReference type="AlphaFoldDB" id="A0AAD7DVA3"/>
<name>A0AAD7DVA3_MYCRO</name>
<protein>
    <recommendedName>
        <fullName evidence="4">Reverse transcriptase domain-containing protein</fullName>
    </recommendedName>
</protein>
<evidence type="ECO:0000256" key="1">
    <source>
        <dbReference type="SAM" id="MobiDB-lite"/>
    </source>
</evidence>
<feature type="compositionally biased region" description="Low complexity" evidence="1">
    <location>
        <begin position="214"/>
        <end position="229"/>
    </location>
</feature>
<feature type="region of interest" description="Disordered" evidence="1">
    <location>
        <begin position="206"/>
        <end position="243"/>
    </location>
</feature>
<proteinExistence type="predicted"/>
<accession>A0AAD7DVA3</accession>
<reference evidence="2" key="1">
    <citation type="submission" date="2023-03" db="EMBL/GenBank/DDBJ databases">
        <title>Massive genome expansion in bonnet fungi (Mycena s.s.) driven by repeated elements and novel gene families across ecological guilds.</title>
        <authorList>
            <consortium name="Lawrence Berkeley National Laboratory"/>
            <person name="Harder C.B."/>
            <person name="Miyauchi S."/>
            <person name="Viragh M."/>
            <person name="Kuo A."/>
            <person name="Thoen E."/>
            <person name="Andreopoulos B."/>
            <person name="Lu D."/>
            <person name="Skrede I."/>
            <person name="Drula E."/>
            <person name="Henrissat B."/>
            <person name="Morin E."/>
            <person name="Kohler A."/>
            <person name="Barry K."/>
            <person name="LaButti K."/>
            <person name="Morin E."/>
            <person name="Salamov A."/>
            <person name="Lipzen A."/>
            <person name="Mereny Z."/>
            <person name="Hegedus B."/>
            <person name="Baldrian P."/>
            <person name="Stursova M."/>
            <person name="Weitz H."/>
            <person name="Taylor A."/>
            <person name="Grigoriev I.V."/>
            <person name="Nagy L.G."/>
            <person name="Martin F."/>
            <person name="Kauserud H."/>
        </authorList>
    </citation>
    <scope>NUCLEOTIDE SEQUENCE</scope>
    <source>
        <strain evidence="2">CBHHK067</strain>
    </source>
</reference>
<gene>
    <name evidence="2" type="ORF">B0H17DRAFT_1195999</name>
</gene>
<keyword evidence="3" id="KW-1185">Reference proteome</keyword>
<dbReference type="SUPFAM" id="SSF56672">
    <property type="entry name" value="DNA/RNA polymerases"/>
    <property type="match status" value="1"/>
</dbReference>
<dbReference type="Proteomes" id="UP001221757">
    <property type="component" value="Unassembled WGS sequence"/>
</dbReference>
<sequence>MAKIEPHGMNIGEDSSTELPEIFKRQRRASHMVNSRDPKPSLASRISSSKAPLHSTSSTMQGTLTHTSHSSTPMSGTSRKRKAEDEPLSGDQRPSLMKRMAIPLIERIGIDSLQLTPGIRLEEVIPVMGNQIADGIGHSLAPRSVIHPPYIELDPLLGLHSVRIQDPRTEAAHVLHTFDHLPPTNDRGDHTPLSLRVVDIGRDHRTDVVRDHSPPSGSESSSSGSSSGSRDMRKHKKPRLDPSKFGFNANAVITYASLPQHKRKVLDTLENYTRDAKESLRLMRGHAGCPSFTETGWMDILAGSYVDFDDVARELLDFGQVTTQGQWVDVWGKYKRCVNYAFEDRNDELDKYFDYIQGLFAQNSAELAHNVIGCDKAIRRLNTLTSSRTWSISDQPADVATATELVSVPTSAIPWGKSAATGMPDGAQTAATVPEFMFAPNATVNTAHRIVQAPPKPNPSPTDPRLPAGIVLADEGFESEVVDRPLLSAGSTDFSHFSRTAFAHNKLVYDDSPIINLDPDVLSESFLPRYLRGYGWSEQSPTSSHTARCTEIDSPLPRPPVYEFENQTALDTIRNNPHLFRVSTEIRTDRLRILLRNHPNPAFVDSVIATIEEGAWPFANTKHNDGFPLTYNNSCILPKTEREREFLEAQSREEEELGRHSPAFGPDLLPGMYSTPVLAVPKPHSQKLRLCSHMSTGEFCQNNMMDRSETRGARLDTLHNFIPAVLRYRRRNPGKHLVAFKSDVKSAFRLIPSHLLWQIKQIVTTNYPTRTDVEGGIDRGLLIRRVDWRSCFGSRGSPRLWSSVMGLVVWTAQHEKKIEDLYAYVDDNFGIDEEGRLTLYSGYQKFMPPNQVQLLELWDEVGVRHSEDKQLWGGQLVIIGFLVDVNEMTITLRTTAKADLIAAVDDFINSPSRKRTLHDWQQLSGWITWSLNVFPLLRPALCHIYAKISEKVNAFATIYINVAVKQDLFWFIHHVRASPGIFAFHAIDWNPRTEADFSIRCDACPLGMGFWNELLCQGFYSPVPMDAPKDTIFFWEATCVLSALEWFCLAQRNFFPQDRPTRLSIFTDNLNTVQIFSSLAAEPAYNILLKAAVDLLILHHVDLRVLHILGIENTVADAISRENFIIAYSTVPGLLITQFQPPRCVLGAAQK</sequence>
<feature type="region of interest" description="Disordered" evidence="1">
    <location>
        <begin position="1"/>
        <end position="94"/>
    </location>
</feature>
<dbReference type="PANTHER" id="PTHR33050:SF7">
    <property type="entry name" value="RIBONUCLEASE H"/>
    <property type="match status" value="1"/>
</dbReference>
<comment type="caution">
    <text evidence="2">The sequence shown here is derived from an EMBL/GenBank/DDBJ whole genome shotgun (WGS) entry which is preliminary data.</text>
</comment>
<evidence type="ECO:0000313" key="2">
    <source>
        <dbReference type="EMBL" id="KAJ7699981.1"/>
    </source>
</evidence>
<feature type="compositionally biased region" description="Polar residues" evidence="1">
    <location>
        <begin position="44"/>
        <end position="77"/>
    </location>
</feature>
<dbReference type="InterPro" id="IPR043502">
    <property type="entry name" value="DNA/RNA_pol_sf"/>
</dbReference>
<evidence type="ECO:0008006" key="4">
    <source>
        <dbReference type="Google" id="ProtNLM"/>
    </source>
</evidence>